<dbReference type="Proteomes" id="UP000240493">
    <property type="component" value="Unassembled WGS sequence"/>
</dbReference>
<dbReference type="AlphaFoldDB" id="A0A2T3YWH4"/>
<dbReference type="OrthoDB" id="5426988at2759"/>
<dbReference type="EMBL" id="KZ679269">
    <property type="protein sequence ID" value="PTB36887.1"/>
    <property type="molecule type" value="Genomic_DNA"/>
</dbReference>
<dbReference type="Gene3D" id="3.40.50.300">
    <property type="entry name" value="P-loop containing nucleotide triphosphate hydrolases"/>
    <property type="match status" value="1"/>
</dbReference>
<accession>A0A2T3YWH4</accession>
<reference evidence="1 2" key="1">
    <citation type="submission" date="2016-07" db="EMBL/GenBank/DDBJ databases">
        <title>Multiple horizontal gene transfer events from other fungi enriched the ability of initially mycotrophic Trichoderma (Ascomycota) to feed on dead plant biomass.</title>
        <authorList>
            <consortium name="DOE Joint Genome Institute"/>
            <person name="Aerts A."/>
            <person name="Atanasova L."/>
            <person name="Chenthamara K."/>
            <person name="Zhang J."/>
            <person name="Grujic M."/>
            <person name="Henrissat B."/>
            <person name="Kuo A."/>
            <person name="Salamov A."/>
            <person name="Lipzen A."/>
            <person name="Labutti K."/>
            <person name="Barry K."/>
            <person name="Miao Y."/>
            <person name="Rahimi M.J."/>
            <person name="Shen Q."/>
            <person name="Grigoriev I.V."/>
            <person name="Kubicek C.P."/>
            <person name="Druzhinina I.S."/>
        </authorList>
    </citation>
    <scope>NUCLEOTIDE SEQUENCE [LARGE SCALE GENOMIC DNA]</scope>
    <source>
        <strain evidence="1 2">CBS 433.97</strain>
    </source>
</reference>
<name>A0A2T3YWH4_TRIA4</name>
<proteinExistence type="predicted"/>
<dbReference type="STRING" id="1042311.A0A2T3YWH4"/>
<organism evidence="1 2">
    <name type="scientific">Trichoderma asperellum (strain ATCC 204424 / CBS 433.97 / NBRC 101777)</name>
    <dbReference type="NCBI Taxonomy" id="1042311"/>
    <lineage>
        <taxon>Eukaryota</taxon>
        <taxon>Fungi</taxon>
        <taxon>Dikarya</taxon>
        <taxon>Ascomycota</taxon>
        <taxon>Pezizomycotina</taxon>
        <taxon>Sordariomycetes</taxon>
        <taxon>Hypocreomycetidae</taxon>
        <taxon>Hypocreales</taxon>
        <taxon>Hypocreaceae</taxon>
        <taxon>Trichoderma</taxon>
    </lineage>
</organism>
<keyword evidence="2" id="KW-1185">Reference proteome</keyword>
<evidence type="ECO:0008006" key="3">
    <source>
        <dbReference type="Google" id="ProtNLM"/>
    </source>
</evidence>
<dbReference type="InterPro" id="IPR027417">
    <property type="entry name" value="P-loop_NTPase"/>
</dbReference>
<dbReference type="SUPFAM" id="SSF52540">
    <property type="entry name" value="P-loop containing nucleoside triphosphate hydrolases"/>
    <property type="match status" value="1"/>
</dbReference>
<protein>
    <recommendedName>
        <fullName evidence="3">ATPase AAA-type core domain-containing protein</fullName>
    </recommendedName>
</protein>
<sequence>MSVDYILELPFVGDPGSVIWVNGFPGSGNLTVARELARIYMSSILIENHKLIDPVETNFPQNYPQYQIARERRREWAFEHFVSEPTRVFETVISIDLRWPFIPVYLSCDVDDYIIRATSTERTKKKKKKKKLARPDSIRAFRTRCKLFQFGDPLKRFTSMQQA</sequence>
<evidence type="ECO:0000313" key="2">
    <source>
        <dbReference type="Proteomes" id="UP000240493"/>
    </source>
</evidence>
<gene>
    <name evidence="1" type="ORF">M441DRAFT_72952</name>
</gene>
<evidence type="ECO:0000313" key="1">
    <source>
        <dbReference type="EMBL" id="PTB36887.1"/>
    </source>
</evidence>